<organism evidence="1 2">
    <name type="scientific">Vagococcus elongatus</name>
    <dbReference type="NCBI Taxonomy" id="180344"/>
    <lineage>
        <taxon>Bacteria</taxon>
        <taxon>Bacillati</taxon>
        <taxon>Bacillota</taxon>
        <taxon>Bacilli</taxon>
        <taxon>Lactobacillales</taxon>
        <taxon>Enterococcaceae</taxon>
        <taxon>Vagococcus</taxon>
    </lineage>
</organism>
<dbReference type="EMBL" id="NGKA01000019">
    <property type="protein sequence ID" value="RSU09706.1"/>
    <property type="molecule type" value="Genomic_DNA"/>
</dbReference>
<name>A0A430ANS7_9ENTE</name>
<evidence type="ECO:0000313" key="2">
    <source>
        <dbReference type="Proteomes" id="UP000287605"/>
    </source>
</evidence>
<gene>
    <name evidence="1" type="ORF">CBF29_11055</name>
</gene>
<keyword evidence="2" id="KW-1185">Reference proteome</keyword>
<sequence>MLKSNPSLIVMLTLNDCTVANAYDVFEKYKDSKAQFWGFKEIGLSVEKMKKLYSYMKACGKTTILEVVQYTEEECLKGAELAVECGCHILIGTIFFDSVSELCRKNKIQYMPFVGDVKHRPSVLEGSVEEMIKEANEYIRKGAAGVNLLAYRFTGDSENLIREIVAQVDGPVCIAGSINSFQKLDTIKDVVPWAFTIGEAFFNNQFESGFGNQINHVCDYMKKNCKETSLEFGG</sequence>
<dbReference type="AlphaFoldDB" id="A0A430ANS7"/>
<dbReference type="Proteomes" id="UP000287605">
    <property type="component" value="Unassembled WGS sequence"/>
</dbReference>
<dbReference type="InterPro" id="IPR011060">
    <property type="entry name" value="RibuloseP-bd_barrel"/>
</dbReference>
<dbReference type="RefSeq" id="WP_126809790.1">
    <property type="nucleotide sequence ID" value="NZ_NGKA01000019.1"/>
</dbReference>
<comment type="caution">
    <text evidence="1">The sequence shown here is derived from an EMBL/GenBank/DDBJ whole genome shotgun (WGS) entry which is preliminary data.</text>
</comment>
<evidence type="ECO:0000313" key="1">
    <source>
        <dbReference type="EMBL" id="RSU09706.1"/>
    </source>
</evidence>
<evidence type="ECO:0008006" key="3">
    <source>
        <dbReference type="Google" id="ProtNLM"/>
    </source>
</evidence>
<dbReference type="SUPFAM" id="SSF51366">
    <property type="entry name" value="Ribulose-phoshate binding barrel"/>
    <property type="match status" value="1"/>
</dbReference>
<reference evidence="1 2" key="1">
    <citation type="submission" date="2017-05" db="EMBL/GenBank/DDBJ databases">
        <title>Vagococcus spp. assemblies.</title>
        <authorList>
            <person name="Gulvik C.A."/>
        </authorList>
    </citation>
    <scope>NUCLEOTIDE SEQUENCE [LARGE SCALE GENOMIC DNA]</scope>
    <source>
        <strain evidence="1 2">CCUG 51432</strain>
    </source>
</reference>
<proteinExistence type="predicted"/>
<protein>
    <recommendedName>
        <fullName evidence="3">4-hydroxythreonine-4-phosphate dehydrogenase</fullName>
    </recommendedName>
</protein>
<accession>A0A430ANS7</accession>
<dbReference type="OrthoDB" id="9794183at2"/>